<gene>
    <name evidence="1" type="ORF">ACFPFM_07630</name>
</gene>
<sequence length="116" mass="12924">MYAVATCTGSIYRGTTTDDVGDTVDVDVDTATPVATRVLARIKTRTVQLRDQTTQNPITVRRPVAEMQSDTDIRPGDRYRCTRHRDTYVVLSATQPDQLGRESDLIVQLQQVTPAE</sequence>
<evidence type="ECO:0008006" key="3">
    <source>
        <dbReference type="Google" id="ProtNLM"/>
    </source>
</evidence>
<evidence type="ECO:0000313" key="1">
    <source>
        <dbReference type="EMBL" id="MFC5053627.1"/>
    </source>
</evidence>
<accession>A0ABV9XWQ3</accession>
<evidence type="ECO:0000313" key="2">
    <source>
        <dbReference type="Proteomes" id="UP001595833"/>
    </source>
</evidence>
<reference evidence="2" key="1">
    <citation type="journal article" date="2019" name="Int. J. Syst. Evol. Microbiol.">
        <title>The Global Catalogue of Microorganisms (GCM) 10K type strain sequencing project: providing services to taxonomists for standard genome sequencing and annotation.</title>
        <authorList>
            <consortium name="The Broad Institute Genomics Platform"/>
            <consortium name="The Broad Institute Genome Sequencing Center for Infectious Disease"/>
            <person name="Wu L."/>
            <person name="Ma J."/>
        </authorList>
    </citation>
    <scope>NUCLEOTIDE SEQUENCE [LARGE SCALE GENOMIC DNA]</scope>
    <source>
        <strain evidence="2">KCTC 12848</strain>
    </source>
</reference>
<proteinExistence type="predicted"/>
<protein>
    <recommendedName>
        <fullName evidence="3">Head-to-tail stopper</fullName>
    </recommendedName>
</protein>
<organism evidence="1 2">
    <name type="scientific">Saccharothrix xinjiangensis</name>
    <dbReference type="NCBI Taxonomy" id="204798"/>
    <lineage>
        <taxon>Bacteria</taxon>
        <taxon>Bacillati</taxon>
        <taxon>Actinomycetota</taxon>
        <taxon>Actinomycetes</taxon>
        <taxon>Pseudonocardiales</taxon>
        <taxon>Pseudonocardiaceae</taxon>
        <taxon>Saccharothrix</taxon>
    </lineage>
</organism>
<dbReference type="RefSeq" id="WP_344036489.1">
    <property type="nucleotide sequence ID" value="NZ_BAAAKE010000005.1"/>
</dbReference>
<keyword evidence="2" id="KW-1185">Reference proteome</keyword>
<dbReference type="EMBL" id="JBHSJB010000007">
    <property type="protein sequence ID" value="MFC5053627.1"/>
    <property type="molecule type" value="Genomic_DNA"/>
</dbReference>
<dbReference type="Proteomes" id="UP001595833">
    <property type="component" value="Unassembled WGS sequence"/>
</dbReference>
<name>A0ABV9XWQ3_9PSEU</name>
<comment type="caution">
    <text evidence="1">The sequence shown here is derived from an EMBL/GenBank/DDBJ whole genome shotgun (WGS) entry which is preliminary data.</text>
</comment>